<evidence type="ECO:0000313" key="3">
    <source>
        <dbReference type="Proteomes" id="UP000676079"/>
    </source>
</evidence>
<protein>
    <submittedName>
        <fullName evidence="2">Phosphotransferase</fullName>
    </submittedName>
</protein>
<keyword evidence="3" id="KW-1185">Reference proteome</keyword>
<dbReference type="Pfam" id="PF01636">
    <property type="entry name" value="APH"/>
    <property type="match status" value="1"/>
</dbReference>
<organism evidence="2 3">
    <name type="scientific">Nocardiopsis changdeensis</name>
    <dbReference type="NCBI Taxonomy" id="2831969"/>
    <lineage>
        <taxon>Bacteria</taxon>
        <taxon>Bacillati</taxon>
        <taxon>Actinomycetota</taxon>
        <taxon>Actinomycetes</taxon>
        <taxon>Streptosporangiales</taxon>
        <taxon>Nocardiopsidaceae</taxon>
        <taxon>Nocardiopsis</taxon>
    </lineage>
</organism>
<proteinExistence type="predicted"/>
<dbReference type="InterPro" id="IPR002575">
    <property type="entry name" value="Aminoglycoside_PTrfase"/>
</dbReference>
<dbReference type="EMBL" id="CP074133">
    <property type="protein sequence ID" value="QUX20602.1"/>
    <property type="molecule type" value="Genomic_DNA"/>
</dbReference>
<reference evidence="2 3" key="1">
    <citation type="submission" date="2021-05" db="EMBL/GenBank/DDBJ databases">
        <title>Direct Submission.</title>
        <authorList>
            <person name="Li K."/>
            <person name="Gao J."/>
        </authorList>
    </citation>
    <scope>NUCLEOTIDE SEQUENCE [LARGE SCALE GENOMIC DNA]</scope>
    <source>
        <strain evidence="2 3">Mg02</strain>
    </source>
</reference>
<dbReference type="Gene3D" id="3.90.1200.10">
    <property type="match status" value="1"/>
</dbReference>
<dbReference type="InterPro" id="IPR011009">
    <property type="entry name" value="Kinase-like_dom_sf"/>
</dbReference>
<gene>
    <name evidence="2" type="ORF">KGD84_19055</name>
</gene>
<name>A0ABX8BHU2_9ACTN</name>
<dbReference type="SUPFAM" id="SSF56112">
    <property type="entry name" value="Protein kinase-like (PK-like)"/>
    <property type="match status" value="1"/>
</dbReference>
<accession>A0ABX8BHU2</accession>
<sequence>MSAPLTSAPAVLTEAAHTLGADPATAVLVRHHGTQVWHLPRAGAIVRVSGLRHHQAAERSVALTRWLHTRGVPVTEPLLDRVLIEDTSVATLWRYYPQPAGTHPAPADLGSTLAALHQAGPPPAEIHLPAAAPLSSLRHTLHHTTTLAPGVVAELSGRIDDLLDAYHELDFPLGVGLIHGDAWLGNILFDGDRPVLGDWDEAVLGPRVLDLANLWQGHRRFGRTRAEMDAFAAAYGYDLSTWPGLDVLIRIRDLHTLGSYVRAADRGDQAAQTQLTRRLATLDDPAASWTSR</sequence>
<evidence type="ECO:0000259" key="1">
    <source>
        <dbReference type="Pfam" id="PF01636"/>
    </source>
</evidence>
<evidence type="ECO:0000313" key="2">
    <source>
        <dbReference type="EMBL" id="QUX20602.1"/>
    </source>
</evidence>
<feature type="domain" description="Aminoglycoside phosphotransferase" evidence="1">
    <location>
        <begin position="44"/>
        <end position="245"/>
    </location>
</feature>
<dbReference type="Proteomes" id="UP000676079">
    <property type="component" value="Chromosome"/>
</dbReference>
<dbReference type="RefSeq" id="WP_220561798.1">
    <property type="nucleotide sequence ID" value="NZ_CP074133.1"/>
</dbReference>